<evidence type="ECO:0000259" key="12">
    <source>
        <dbReference type="PROSITE" id="PS50110"/>
    </source>
</evidence>
<dbReference type="RefSeq" id="WP_190433141.1">
    <property type="nucleotide sequence ID" value="NZ_JAMPKM010000010.1"/>
</dbReference>
<dbReference type="EC" id="2.7.13.3" evidence="3"/>
<evidence type="ECO:0000256" key="5">
    <source>
        <dbReference type="ARBA" id="ARBA00022679"/>
    </source>
</evidence>
<evidence type="ECO:0000256" key="9">
    <source>
        <dbReference type="SAM" id="Coils"/>
    </source>
</evidence>
<dbReference type="PROSITE" id="PS50109">
    <property type="entry name" value="HIS_KIN"/>
    <property type="match status" value="1"/>
</dbReference>
<dbReference type="Gene3D" id="1.10.287.130">
    <property type="match status" value="1"/>
</dbReference>
<evidence type="ECO:0000256" key="3">
    <source>
        <dbReference type="ARBA" id="ARBA00012438"/>
    </source>
</evidence>
<evidence type="ECO:0000256" key="2">
    <source>
        <dbReference type="ARBA" id="ARBA00006402"/>
    </source>
</evidence>
<protein>
    <recommendedName>
        <fullName evidence="3">histidine kinase</fullName>
        <ecNumber evidence="3">2.7.13.3</ecNumber>
    </recommendedName>
</protein>
<evidence type="ECO:0000256" key="6">
    <source>
        <dbReference type="ARBA" id="ARBA00022777"/>
    </source>
</evidence>
<proteinExistence type="inferred from homology"/>
<feature type="coiled-coil region" evidence="9">
    <location>
        <begin position="381"/>
        <end position="408"/>
    </location>
</feature>
<dbReference type="Proteomes" id="UP001464891">
    <property type="component" value="Unassembled WGS sequence"/>
</dbReference>
<evidence type="ECO:0000256" key="4">
    <source>
        <dbReference type="ARBA" id="ARBA00022553"/>
    </source>
</evidence>
<dbReference type="SUPFAM" id="SSF52172">
    <property type="entry name" value="CheY-like"/>
    <property type="match status" value="1"/>
</dbReference>
<feature type="domain" description="Phytochrome chromophore attachment site" evidence="10">
    <location>
        <begin position="215"/>
        <end position="377"/>
    </location>
</feature>
<organism evidence="13 14">
    <name type="scientific">Trichocoleus desertorum GB2-A4</name>
    <dbReference type="NCBI Taxonomy" id="2933944"/>
    <lineage>
        <taxon>Bacteria</taxon>
        <taxon>Bacillati</taxon>
        <taxon>Cyanobacteriota</taxon>
        <taxon>Cyanophyceae</taxon>
        <taxon>Leptolyngbyales</taxon>
        <taxon>Trichocoleusaceae</taxon>
        <taxon>Trichocoleus</taxon>
    </lineage>
</organism>
<comment type="caution">
    <text evidence="13">The sequence shown here is derived from an EMBL/GenBank/DDBJ whole genome shotgun (WGS) entry which is preliminary data.</text>
</comment>
<dbReference type="SUPFAM" id="SSF55874">
    <property type="entry name" value="ATPase domain of HSP90 chaperone/DNA topoisomerase II/histidine kinase"/>
    <property type="match status" value="1"/>
</dbReference>
<keyword evidence="13" id="KW-0547">Nucleotide-binding</keyword>
<dbReference type="SMART" id="SM00387">
    <property type="entry name" value="HATPase_c"/>
    <property type="match status" value="1"/>
</dbReference>
<comment type="similarity">
    <text evidence="2">In the N-terminal section; belongs to the phytochrome family.</text>
</comment>
<dbReference type="PANTHER" id="PTHR43047">
    <property type="entry name" value="TWO-COMPONENT HISTIDINE PROTEIN KINASE"/>
    <property type="match status" value="1"/>
</dbReference>
<dbReference type="PROSITE" id="PS50110">
    <property type="entry name" value="RESPONSE_REGULATORY"/>
    <property type="match status" value="1"/>
</dbReference>
<dbReference type="Pfam" id="PF00512">
    <property type="entry name" value="HisKA"/>
    <property type="match status" value="1"/>
</dbReference>
<dbReference type="Gene3D" id="3.30.565.10">
    <property type="entry name" value="Histidine kinase-like ATPase, C-terminal domain"/>
    <property type="match status" value="1"/>
</dbReference>
<dbReference type="CDD" id="cd00082">
    <property type="entry name" value="HisKA"/>
    <property type="match status" value="1"/>
</dbReference>
<feature type="domain" description="Response regulatory" evidence="12">
    <location>
        <begin position="670"/>
        <end position="786"/>
    </location>
</feature>
<dbReference type="SUPFAM" id="SSF47384">
    <property type="entry name" value="Homodimeric domain of signal transducing histidine kinase"/>
    <property type="match status" value="1"/>
</dbReference>
<feature type="domain" description="Histidine kinase" evidence="11">
    <location>
        <begin position="429"/>
        <end position="650"/>
    </location>
</feature>
<sequence>MPSFPASAVCRTLPGATFNQLRDLLHQTALAIAPQATATVLTEAVLSATNRSLDLEVEQFVVVVSEPFSALLSAKAVGPESGLEPGLHSELHSGPELHYESSTESAACEVNLTFEPASIAEFLFQLRPLFSHQSDVPDTLGQLCQQLRPNDAKLQSEFTLQLVERLAIAGTANPGLNSDYPFVSVCQPVEEALRQQVEQERLLNQVITQVRQSLELSSILETAVQQVRHFLQADRLVIYQFDAHLAAVRPNPQTPFDSEPLQHLQPGYGCITYEARAAAEISSVLHVAEEENCFVGIPNCQEKYCQGYTLAVNDVEATYVISPCLLKLLRRHQIQAKLVAPIVVQGELWGLLIAHQCFAPREWQESEKTFLQRIAEHLAIAIDQAQLYAQVQQQKETLEERVIERTQELHDALAVAQAASQVRNEFVATMSHELRTPLTCVIGMSATLLRWSFGHLSDRQRHYLQTIHDSGEHLLALINDILDLSQVEAGKATLNLSEFSLTNLVNQSLQTLQEKAESNDIALISEVRIPAAGDRFTADQRRLKQVLLNLLSNAIKFTPEGGQVTLRAWLEAETAMLQVEDTGIGIPEHQRPLLFQKFQQLDTSYQRKYEGTGLGLALTKQLVELHGGWIDVDSTVGMGSVFTVHLPAQQPSAATDVPTTHSSQGNLQGRIVLIENHEESAMLICDLLTAAGYQVVWLVDGSTAVKQIEILHPVVVVADMQLPGMDGYEVMHYLRTSPATQALKILVLTNHCPDKTDSHYLEAGADDCLEKPIEPEQLLYKVATLMDSVTPAALEAAYSP</sequence>
<dbReference type="InterPro" id="IPR003018">
    <property type="entry name" value="GAF"/>
</dbReference>
<keyword evidence="5" id="KW-0808">Transferase</keyword>
<dbReference type="CDD" id="cd16922">
    <property type="entry name" value="HATPase_EvgS-ArcB-TorS-like"/>
    <property type="match status" value="1"/>
</dbReference>
<dbReference type="SMART" id="SM00448">
    <property type="entry name" value="REC"/>
    <property type="match status" value="1"/>
</dbReference>
<evidence type="ECO:0000259" key="11">
    <source>
        <dbReference type="PROSITE" id="PS50109"/>
    </source>
</evidence>
<dbReference type="PROSITE" id="PS50046">
    <property type="entry name" value="PHYTOCHROME_2"/>
    <property type="match status" value="1"/>
</dbReference>
<dbReference type="InterPro" id="IPR001789">
    <property type="entry name" value="Sig_transdc_resp-reg_receiver"/>
</dbReference>
<dbReference type="Pfam" id="PF01590">
    <property type="entry name" value="GAF"/>
    <property type="match status" value="1"/>
</dbReference>
<accession>A0ABV0JA95</accession>
<keyword evidence="14" id="KW-1185">Reference proteome</keyword>
<keyword evidence="6" id="KW-0418">Kinase</keyword>
<evidence type="ECO:0000256" key="7">
    <source>
        <dbReference type="ARBA" id="ARBA00023012"/>
    </source>
</evidence>
<dbReference type="SMART" id="SM00388">
    <property type="entry name" value="HisKA"/>
    <property type="match status" value="1"/>
</dbReference>
<dbReference type="InterPro" id="IPR004358">
    <property type="entry name" value="Sig_transdc_His_kin-like_C"/>
</dbReference>
<dbReference type="InterPro" id="IPR003661">
    <property type="entry name" value="HisK_dim/P_dom"/>
</dbReference>
<keyword evidence="4 8" id="KW-0597">Phosphoprotein</keyword>
<keyword evidence="7" id="KW-0902">Two-component regulatory system</keyword>
<dbReference type="InterPro" id="IPR016132">
    <property type="entry name" value="Phyto_chromo_attachment"/>
</dbReference>
<dbReference type="PANTHER" id="PTHR43047:SF63">
    <property type="entry name" value="HISTIDINE KINASE"/>
    <property type="match status" value="1"/>
</dbReference>
<evidence type="ECO:0000313" key="14">
    <source>
        <dbReference type="Proteomes" id="UP001464891"/>
    </source>
</evidence>
<keyword evidence="9" id="KW-0175">Coiled coil</keyword>
<dbReference type="Pfam" id="PF00072">
    <property type="entry name" value="Response_reg"/>
    <property type="match status" value="1"/>
</dbReference>
<dbReference type="Pfam" id="PF02518">
    <property type="entry name" value="HATPase_c"/>
    <property type="match status" value="1"/>
</dbReference>
<evidence type="ECO:0000256" key="1">
    <source>
        <dbReference type="ARBA" id="ARBA00000085"/>
    </source>
</evidence>
<dbReference type="SUPFAM" id="SSF55781">
    <property type="entry name" value="GAF domain-like"/>
    <property type="match status" value="1"/>
</dbReference>
<dbReference type="InterPro" id="IPR029016">
    <property type="entry name" value="GAF-like_dom_sf"/>
</dbReference>
<feature type="modified residue" description="4-aspartylphosphate" evidence="8">
    <location>
        <position position="719"/>
    </location>
</feature>
<dbReference type="Gene3D" id="3.40.50.2300">
    <property type="match status" value="1"/>
</dbReference>
<name>A0ABV0JA95_9CYAN</name>
<dbReference type="PRINTS" id="PR00344">
    <property type="entry name" value="BCTRLSENSOR"/>
</dbReference>
<dbReference type="GO" id="GO:0005524">
    <property type="term" value="F:ATP binding"/>
    <property type="evidence" value="ECO:0007669"/>
    <property type="project" value="UniProtKB-KW"/>
</dbReference>
<evidence type="ECO:0000256" key="8">
    <source>
        <dbReference type="PROSITE-ProRule" id="PRU00169"/>
    </source>
</evidence>
<gene>
    <name evidence="13" type="ORF">NC998_16430</name>
</gene>
<dbReference type="SMART" id="SM00065">
    <property type="entry name" value="GAF"/>
    <property type="match status" value="1"/>
</dbReference>
<evidence type="ECO:0000259" key="10">
    <source>
        <dbReference type="PROSITE" id="PS50046"/>
    </source>
</evidence>
<dbReference type="InterPro" id="IPR036097">
    <property type="entry name" value="HisK_dim/P_sf"/>
</dbReference>
<evidence type="ECO:0000313" key="13">
    <source>
        <dbReference type="EMBL" id="MEP0818688.1"/>
    </source>
</evidence>
<dbReference type="InterPro" id="IPR036890">
    <property type="entry name" value="HATPase_C_sf"/>
</dbReference>
<keyword evidence="13" id="KW-0067">ATP-binding</keyword>
<reference evidence="13 14" key="1">
    <citation type="submission" date="2022-04" db="EMBL/GenBank/DDBJ databases">
        <title>Positive selection, recombination, and allopatry shape intraspecific diversity of widespread and dominant cyanobacteria.</title>
        <authorList>
            <person name="Wei J."/>
            <person name="Shu W."/>
            <person name="Hu C."/>
        </authorList>
    </citation>
    <scope>NUCLEOTIDE SEQUENCE [LARGE SCALE GENOMIC DNA]</scope>
    <source>
        <strain evidence="13 14">GB2-A4</strain>
    </source>
</reference>
<dbReference type="InterPro" id="IPR011006">
    <property type="entry name" value="CheY-like_superfamily"/>
</dbReference>
<dbReference type="InterPro" id="IPR003594">
    <property type="entry name" value="HATPase_dom"/>
</dbReference>
<dbReference type="EMBL" id="JAMPKM010000010">
    <property type="protein sequence ID" value="MEP0818688.1"/>
    <property type="molecule type" value="Genomic_DNA"/>
</dbReference>
<comment type="catalytic activity">
    <reaction evidence="1">
        <text>ATP + protein L-histidine = ADP + protein N-phospho-L-histidine.</text>
        <dbReference type="EC" id="2.7.13.3"/>
    </reaction>
</comment>
<dbReference type="Gene3D" id="3.30.450.40">
    <property type="match status" value="1"/>
</dbReference>
<dbReference type="InterPro" id="IPR005467">
    <property type="entry name" value="His_kinase_dom"/>
</dbReference>